<keyword evidence="2" id="KW-0648">Protein biosynthesis</keyword>
<dbReference type="RefSeq" id="WP_013267972.1">
    <property type="nucleotide sequence ID" value="NC_014375.1"/>
</dbReference>
<keyword evidence="3" id="KW-1185">Reference proteome</keyword>
<proteinExistence type="predicted"/>
<dbReference type="GO" id="GO:0003743">
    <property type="term" value="F:translation initiation factor activity"/>
    <property type="evidence" value="ECO:0007669"/>
    <property type="project" value="UniProtKB-KW"/>
</dbReference>
<evidence type="ECO:0000313" key="2">
    <source>
        <dbReference type="EMBL" id="ADK99868.1"/>
    </source>
</evidence>
<evidence type="ECO:0000313" key="3">
    <source>
        <dbReference type="Proteomes" id="UP000002696"/>
    </source>
</evidence>
<keyword evidence="2" id="KW-0396">Initiation factor</keyword>
<dbReference type="Proteomes" id="UP000002696">
    <property type="component" value="Chromosome"/>
</dbReference>
<dbReference type="AlphaFoldDB" id="D9QL13"/>
<sequence>MLTMLLLLAQTASGEARPPSPPAPGVPSASMPMYGLSTPLCRDTITRTDDAVTPGGGLMWREGDEPVRMYRLLDRRVNGCPAPIVVMDRVPGSNALGREAVAPGRGDRPIAH</sequence>
<dbReference type="EMBL" id="CP002102">
    <property type="protein sequence ID" value="ADK99868.1"/>
    <property type="molecule type" value="Genomic_DNA"/>
</dbReference>
<dbReference type="OrthoDB" id="7392086at2"/>
<name>D9QL13_BRESC</name>
<protein>
    <submittedName>
        <fullName evidence="2">Protein translation initiation factor 2 IF-2</fullName>
    </submittedName>
</protein>
<feature type="region of interest" description="Disordered" evidence="1">
    <location>
        <begin position="12"/>
        <end position="31"/>
    </location>
</feature>
<dbReference type="KEGG" id="bsb:Bresu_0554"/>
<accession>D9QL13</accession>
<evidence type="ECO:0000256" key="1">
    <source>
        <dbReference type="SAM" id="MobiDB-lite"/>
    </source>
</evidence>
<organism evidence="2 3">
    <name type="scientific">Brevundimonas subvibrioides (strain ATCC 15264 / DSM 4735 / LMG 14903 / NBRC 16000 / CB 81)</name>
    <name type="common">Caulobacter subvibrioides</name>
    <dbReference type="NCBI Taxonomy" id="633149"/>
    <lineage>
        <taxon>Bacteria</taxon>
        <taxon>Pseudomonadati</taxon>
        <taxon>Pseudomonadota</taxon>
        <taxon>Alphaproteobacteria</taxon>
        <taxon>Caulobacterales</taxon>
        <taxon>Caulobacteraceae</taxon>
        <taxon>Brevundimonas</taxon>
    </lineage>
</organism>
<gene>
    <name evidence="2" type="ordered locus">Bresu_0554</name>
</gene>
<reference evidence="3" key="1">
    <citation type="journal article" date="2011" name="J. Bacteriol.">
        <title>Genome sequences of eight morphologically diverse alphaproteobacteria.</title>
        <authorList>
            <consortium name="US DOE Joint Genome Institute"/>
            <person name="Brown P.J."/>
            <person name="Kysela D.T."/>
            <person name="Buechlein A."/>
            <person name="Hemmerich C."/>
            <person name="Brun Y.V."/>
        </authorList>
    </citation>
    <scope>NUCLEOTIDE SEQUENCE [LARGE SCALE GENOMIC DNA]</scope>
    <source>
        <strain evidence="3">ATCC 15264 / DSM 4735 / LMG 14903 / NBRC 16000 / CB 81</strain>
    </source>
</reference>
<dbReference type="InParanoid" id="D9QL13"/>
<dbReference type="HOGENOM" id="CLU_2141100_0_0_5"/>